<name>A0A9N8HFN4_9STRA</name>
<dbReference type="EMBL" id="CAICTM010000442">
    <property type="protein sequence ID" value="CAB9510595.1"/>
    <property type="molecule type" value="Genomic_DNA"/>
</dbReference>
<dbReference type="OrthoDB" id="42055at2759"/>
<keyword evidence="2" id="KW-1133">Transmembrane helix</keyword>
<reference evidence="3" key="1">
    <citation type="submission" date="2020-06" db="EMBL/GenBank/DDBJ databases">
        <authorList>
            <consortium name="Plant Systems Biology data submission"/>
        </authorList>
    </citation>
    <scope>NUCLEOTIDE SEQUENCE</scope>
    <source>
        <strain evidence="3">D6</strain>
    </source>
</reference>
<dbReference type="AlphaFoldDB" id="A0A9N8HFN4"/>
<comment type="caution">
    <text evidence="3">The sequence shown here is derived from an EMBL/GenBank/DDBJ whole genome shotgun (WGS) entry which is preliminary data.</text>
</comment>
<feature type="region of interest" description="Disordered" evidence="1">
    <location>
        <begin position="13"/>
        <end position="34"/>
    </location>
</feature>
<evidence type="ECO:0000313" key="3">
    <source>
        <dbReference type="EMBL" id="CAB9510595.1"/>
    </source>
</evidence>
<organism evidence="3 4">
    <name type="scientific">Seminavis robusta</name>
    <dbReference type="NCBI Taxonomy" id="568900"/>
    <lineage>
        <taxon>Eukaryota</taxon>
        <taxon>Sar</taxon>
        <taxon>Stramenopiles</taxon>
        <taxon>Ochrophyta</taxon>
        <taxon>Bacillariophyta</taxon>
        <taxon>Bacillariophyceae</taxon>
        <taxon>Bacillariophycidae</taxon>
        <taxon>Naviculales</taxon>
        <taxon>Naviculaceae</taxon>
        <taxon>Seminavis</taxon>
    </lineage>
</organism>
<evidence type="ECO:0000256" key="1">
    <source>
        <dbReference type="SAM" id="MobiDB-lite"/>
    </source>
</evidence>
<proteinExistence type="predicted"/>
<feature type="transmembrane region" description="Helical" evidence="2">
    <location>
        <begin position="155"/>
        <end position="177"/>
    </location>
</feature>
<feature type="transmembrane region" description="Helical" evidence="2">
    <location>
        <begin position="53"/>
        <end position="77"/>
    </location>
</feature>
<keyword evidence="2" id="KW-0812">Transmembrane</keyword>
<gene>
    <name evidence="3" type="ORF">SEMRO_443_G144140.1</name>
</gene>
<sequence>MLNKWVGPHQLPAGVQGDDYMQNSTGSPPPSPSLATPVHVSLSFHNHKLTMNLLALIDVATRGILRIILSVLFLYILSVKTEWRVFRNRLHRSSLYSPSHCLSPPLKEPHYLPKSIHRKVRMDTSTRNPAFRVAFSRAKAECLDGDHVYMDRAPFWLVNILVIPAVMVQACSCMIWWSIRHFLHRNCWISIVPHDPSITAARIVMDSSMVLNFSHMETHPDSPNLKLATFVFPDMMLINHHSKWTMTLRLQLVLDKIGGNPPQIYQAWLDDSPVTHSQVCTLLSFAIVTCHIRLHAYANWAVNMESSSGMGFWDTLDSAITIMYNHLGYGQTHRYFWLYKWLGVMAREQDPLLFQQALDHNCAMGVPHHHNVKELAPYGRVIKFIVKLRPIFLKNFVYYQRNSNMFPGIDGEALFVRTFIHSLDHTFFEQIIGDVLWLDSNDTEFGAMADMAKFARCCYMEDLHLLPFSPKMKDRKSNPFYHSVYNAAHKVDPELADYIDTTIVK</sequence>
<evidence type="ECO:0000313" key="4">
    <source>
        <dbReference type="Proteomes" id="UP001153069"/>
    </source>
</evidence>
<keyword evidence="4" id="KW-1185">Reference proteome</keyword>
<evidence type="ECO:0000256" key="2">
    <source>
        <dbReference type="SAM" id="Phobius"/>
    </source>
</evidence>
<dbReference type="Proteomes" id="UP001153069">
    <property type="component" value="Unassembled WGS sequence"/>
</dbReference>
<keyword evidence="2" id="KW-0472">Membrane</keyword>
<accession>A0A9N8HFN4</accession>
<protein>
    <submittedName>
        <fullName evidence="3">Uncharacterized protein</fullName>
    </submittedName>
</protein>